<organism evidence="1 2">
    <name type="scientific">Mycena albidolilacea</name>
    <dbReference type="NCBI Taxonomy" id="1033008"/>
    <lineage>
        <taxon>Eukaryota</taxon>
        <taxon>Fungi</taxon>
        <taxon>Dikarya</taxon>
        <taxon>Basidiomycota</taxon>
        <taxon>Agaricomycotina</taxon>
        <taxon>Agaricomycetes</taxon>
        <taxon>Agaricomycetidae</taxon>
        <taxon>Agaricales</taxon>
        <taxon>Marasmiineae</taxon>
        <taxon>Mycenaceae</taxon>
        <taxon>Mycena</taxon>
    </lineage>
</organism>
<dbReference type="EMBL" id="JARIHO010000165">
    <property type="protein sequence ID" value="KAJ7300483.1"/>
    <property type="molecule type" value="Genomic_DNA"/>
</dbReference>
<evidence type="ECO:0000313" key="2">
    <source>
        <dbReference type="Proteomes" id="UP001218218"/>
    </source>
</evidence>
<reference evidence="1" key="1">
    <citation type="submission" date="2023-03" db="EMBL/GenBank/DDBJ databases">
        <title>Massive genome expansion in bonnet fungi (Mycena s.s.) driven by repeated elements and novel gene families across ecological guilds.</title>
        <authorList>
            <consortium name="Lawrence Berkeley National Laboratory"/>
            <person name="Harder C.B."/>
            <person name="Miyauchi S."/>
            <person name="Viragh M."/>
            <person name="Kuo A."/>
            <person name="Thoen E."/>
            <person name="Andreopoulos B."/>
            <person name="Lu D."/>
            <person name="Skrede I."/>
            <person name="Drula E."/>
            <person name="Henrissat B."/>
            <person name="Morin E."/>
            <person name="Kohler A."/>
            <person name="Barry K."/>
            <person name="LaButti K."/>
            <person name="Morin E."/>
            <person name="Salamov A."/>
            <person name="Lipzen A."/>
            <person name="Mereny Z."/>
            <person name="Hegedus B."/>
            <person name="Baldrian P."/>
            <person name="Stursova M."/>
            <person name="Weitz H."/>
            <person name="Taylor A."/>
            <person name="Grigoriev I.V."/>
            <person name="Nagy L.G."/>
            <person name="Martin F."/>
            <person name="Kauserud H."/>
        </authorList>
    </citation>
    <scope>NUCLEOTIDE SEQUENCE</scope>
    <source>
        <strain evidence="1">CBHHK002</strain>
    </source>
</reference>
<evidence type="ECO:0000313" key="1">
    <source>
        <dbReference type="EMBL" id="KAJ7300483.1"/>
    </source>
</evidence>
<dbReference type="Proteomes" id="UP001218218">
    <property type="component" value="Unassembled WGS sequence"/>
</dbReference>
<sequence length="167" mass="18457">MRNLATNVPCYSLLCVRFHKVVLKYHLLVNSILAIGGLFTGCPHRQSLCRCGAAMVATRLTRKIQRCKSVLLPRDALWEYRHVWRSLRAAPTEDEIANANEDADPCCLPPQRTSHSSFRDAPTSTLTPIPTDNEPVCRTALFLGCGLCLARRPRAVSCTPRALANAG</sequence>
<name>A0AAD6YWD8_9AGAR</name>
<comment type="caution">
    <text evidence="1">The sequence shown here is derived from an EMBL/GenBank/DDBJ whole genome shotgun (WGS) entry which is preliminary data.</text>
</comment>
<keyword evidence="2" id="KW-1185">Reference proteome</keyword>
<proteinExistence type="predicted"/>
<protein>
    <submittedName>
        <fullName evidence="1">Uncharacterized protein</fullName>
    </submittedName>
</protein>
<accession>A0AAD6YWD8</accession>
<dbReference type="AlphaFoldDB" id="A0AAD6YWD8"/>
<gene>
    <name evidence="1" type="ORF">DFH08DRAFT_146703</name>
</gene>